<dbReference type="SUPFAM" id="SSF56672">
    <property type="entry name" value="DNA/RNA polymerases"/>
    <property type="match status" value="1"/>
</dbReference>
<keyword evidence="1" id="KW-0479">Metal-binding</keyword>
<dbReference type="InterPro" id="IPR043128">
    <property type="entry name" value="Rev_trsase/Diguanyl_cyclase"/>
</dbReference>
<feature type="domain" description="C2H2-type" evidence="3">
    <location>
        <begin position="315"/>
        <end position="343"/>
    </location>
</feature>
<dbReference type="EMBL" id="JYDO01000253">
    <property type="protein sequence ID" value="KRZ66264.1"/>
    <property type="molecule type" value="Genomic_DNA"/>
</dbReference>
<dbReference type="PROSITE" id="PS00028">
    <property type="entry name" value="ZINC_FINGER_C2H2_1"/>
    <property type="match status" value="1"/>
</dbReference>
<proteinExistence type="predicted"/>
<organism evidence="5 6">
    <name type="scientific">Trichinella papuae</name>
    <dbReference type="NCBI Taxonomy" id="268474"/>
    <lineage>
        <taxon>Eukaryota</taxon>
        <taxon>Metazoa</taxon>
        <taxon>Ecdysozoa</taxon>
        <taxon>Nematoda</taxon>
        <taxon>Enoplea</taxon>
        <taxon>Dorylaimia</taxon>
        <taxon>Trichinellida</taxon>
        <taxon>Trichinellidae</taxon>
        <taxon>Trichinella</taxon>
    </lineage>
</organism>
<dbReference type="InterPro" id="IPR013087">
    <property type="entry name" value="Znf_C2H2_type"/>
</dbReference>
<feature type="region of interest" description="Disordered" evidence="2">
    <location>
        <begin position="1"/>
        <end position="30"/>
    </location>
</feature>
<dbReference type="InterPro" id="IPR043502">
    <property type="entry name" value="DNA/RNA_pol_sf"/>
</dbReference>
<feature type="compositionally biased region" description="Basic and acidic residues" evidence="2">
    <location>
        <begin position="405"/>
        <end position="414"/>
    </location>
</feature>
<feature type="compositionally biased region" description="Low complexity" evidence="2">
    <location>
        <begin position="423"/>
        <end position="437"/>
    </location>
</feature>
<feature type="region of interest" description="Disordered" evidence="2">
    <location>
        <begin position="506"/>
        <end position="532"/>
    </location>
</feature>
<gene>
    <name evidence="5" type="primary">pol</name>
    <name evidence="5" type="ORF">T10_12580</name>
</gene>
<dbReference type="SMART" id="SM00355">
    <property type="entry name" value="ZnF_C2H2"/>
    <property type="match status" value="3"/>
</dbReference>
<dbReference type="PANTHER" id="PTHR19446">
    <property type="entry name" value="REVERSE TRANSCRIPTASES"/>
    <property type="match status" value="1"/>
</dbReference>
<feature type="region of interest" description="Disordered" evidence="2">
    <location>
        <begin position="402"/>
        <end position="446"/>
    </location>
</feature>
<dbReference type="PROSITE" id="PS50157">
    <property type="entry name" value="ZINC_FINGER_C2H2_2"/>
    <property type="match status" value="1"/>
</dbReference>
<dbReference type="Pfam" id="PF00078">
    <property type="entry name" value="RVT_1"/>
    <property type="match status" value="1"/>
</dbReference>
<evidence type="ECO:0000256" key="2">
    <source>
        <dbReference type="SAM" id="MobiDB-lite"/>
    </source>
</evidence>
<feature type="domain" description="Reverse transcriptase" evidence="4">
    <location>
        <begin position="646"/>
        <end position="934"/>
    </location>
</feature>
<dbReference type="CDD" id="cd01650">
    <property type="entry name" value="RT_nLTR_like"/>
    <property type="match status" value="1"/>
</dbReference>
<keyword evidence="6" id="KW-1185">Reference proteome</keyword>
<comment type="caution">
    <text evidence="5">The sequence shown here is derived from an EMBL/GenBank/DDBJ whole genome shotgun (WGS) entry which is preliminary data.</text>
</comment>
<dbReference type="OrthoDB" id="410104at2759"/>
<dbReference type="InterPro" id="IPR000477">
    <property type="entry name" value="RT_dom"/>
</dbReference>
<evidence type="ECO:0000256" key="1">
    <source>
        <dbReference type="PROSITE-ProRule" id="PRU00042"/>
    </source>
</evidence>
<feature type="region of interest" description="Disordered" evidence="2">
    <location>
        <begin position="267"/>
        <end position="306"/>
    </location>
</feature>
<dbReference type="Gene3D" id="3.30.70.270">
    <property type="match status" value="1"/>
</dbReference>
<evidence type="ECO:0000259" key="3">
    <source>
        <dbReference type="PROSITE" id="PS50157"/>
    </source>
</evidence>
<evidence type="ECO:0000259" key="4">
    <source>
        <dbReference type="PROSITE" id="PS50878"/>
    </source>
</evidence>
<name>A0A0V1M3H5_9BILA</name>
<sequence>MGKPSRPAQETPSTAAGSDGQARSGLRRRNHAEVTYPGPFTCTVCSLTECVYSRFKNHCMTHHLHLELSCSVCRKVFPTINAVACHYPHCAKTPRNPNISQNIPETTQVGRTVASSINNKGISENKEPPQNNRVVTRSQVKRAAVGAVTRSRSSLCNGAPAVNAAAGIVRSQVNVVFPDCATLNNNSRQRLMVAPAPPNNGELCSPLSGKVTDGGNVIVRRSARLASNCEAGLHNNGADASSVANVPVIKEVPPARTYRRNRPASANTNITETPRQPPTSMTVPECRRRTREQPQRTTASEATQPAAPTVADNAFPCGECGRVFSTFAGMRLHLKRAHPSSFSSLQPPVKVPRWSALESDTLRELEDALRRNGELSNEKLASLMTDRFERVFTIDMVKGHRRKFRETPRTEGENSRPSTPRESTPAPTAQTSPSTMPVNNITRDNPETAEDINKKLKQHLLHCTTTHNTEVEAEINDIIRNHIIKGNNKNYVTRIVKYLIGAMRPEEERGPKKGRKKKKPEPSVPLNSKQRKRMAYRKVQQAYHKDPKRVVAHLFHSQPLENVSCPVESGEKALQARLGKRPPADRAPFLPKRAPLKNHLLSPISAKEVSEHLKQMNLASASGPDGVKVSHLRDIGPQCLSKIFNTFLLERHIPQVLKDCRTTLIPKVDNPRPDAEDFRPITIGSCIYRLFSKIVTSRLSQLTPLNPRQKAFRSGTDGAFDNITTVASLLKLARKTGKEINLACIDLAKAFDTVNHTSITRALHRHGVDSASIELVESMVGEATTVIINSDGTRSNVIKFNRGVRQGDPISPLLFNLVLDELIDNLDQARCGFSITKEIQVSCVAFADDITLVSGSREGMNNLLTITREFLGERGLGINHSKCKGIRFTKVPKSKSLIIDTNPNCFLIRNQQGTPEPIPMAKPGEPLKTLGINLTLEGNPTFNYPELTRILNTIKHAPLKPHQKVQIIRDHLIPLLQYKLGVPTFYRATLNNIDKSIRLTVKEILHLPTTGLHNSYLYLPLKEGGLGLKRLATQYASRVGLGLSNMATSDDAVSRAVAGLHLSLMDKAKNCLGLSEISKEAIKKAKEKLVQAEIRTLLQCHLGRSHSSFTNDTISNSWMRYPTFLSARNYIMGIKLRAGIIETRAQKWRGRSPPHPTMLLCRHCGARSRTRETDIHVSQKCLHNKKLILRRHNCVVSTLGRRATQQGFAVYYEPCIKHGETVLKPDLVIIKGDTATIIDVAVPWEQGTNLREHNSRKISKYQCLEREAAKYFNVKTVKTGSLVVGARGKWSAGNDSTLKSCGLHCSKRLKKLLCTIALEGTCAVFKH</sequence>
<evidence type="ECO:0000313" key="6">
    <source>
        <dbReference type="Proteomes" id="UP000054843"/>
    </source>
</evidence>
<protein>
    <submittedName>
        <fullName evidence="5">Retrovirus-related Pol polyprotein from type-2 retrotransposable element R2DM</fullName>
    </submittedName>
</protein>
<dbReference type="GO" id="GO:0008270">
    <property type="term" value="F:zinc ion binding"/>
    <property type="evidence" value="ECO:0007669"/>
    <property type="project" value="UniProtKB-KW"/>
</dbReference>
<dbReference type="STRING" id="268474.A0A0V1M3H5"/>
<dbReference type="PROSITE" id="PS50878">
    <property type="entry name" value="RT_POL"/>
    <property type="match status" value="1"/>
</dbReference>
<reference evidence="5 6" key="1">
    <citation type="submission" date="2015-01" db="EMBL/GenBank/DDBJ databases">
        <title>Evolution of Trichinella species and genotypes.</title>
        <authorList>
            <person name="Korhonen P.K."/>
            <person name="Edoardo P."/>
            <person name="Giuseppe L.R."/>
            <person name="Gasser R.B."/>
        </authorList>
    </citation>
    <scope>NUCLEOTIDE SEQUENCE [LARGE SCALE GENOMIC DNA]</scope>
    <source>
        <strain evidence="5">ISS1980</strain>
    </source>
</reference>
<feature type="compositionally biased region" description="Basic and acidic residues" evidence="2">
    <location>
        <begin position="285"/>
        <end position="294"/>
    </location>
</feature>
<dbReference type="Proteomes" id="UP000054843">
    <property type="component" value="Unassembled WGS sequence"/>
</dbReference>
<feature type="compositionally biased region" description="Polar residues" evidence="2">
    <location>
        <begin position="267"/>
        <end position="282"/>
    </location>
</feature>
<accession>A0A0V1M3H5</accession>
<keyword evidence="1" id="KW-0863">Zinc-finger</keyword>
<keyword evidence="1" id="KW-0862">Zinc</keyword>
<evidence type="ECO:0000313" key="5">
    <source>
        <dbReference type="EMBL" id="KRZ66264.1"/>
    </source>
</evidence>